<gene>
    <name evidence="4" type="ORF">N0F65_000807</name>
</gene>
<dbReference type="Proteomes" id="UP001146120">
    <property type="component" value="Unassembled WGS sequence"/>
</dbReference>
<dbReference type="SMART" id="SM00343">
    <property type="entry name" value="ZnF_C2HC"/>
    <property type="match status" value="1"/>
</dbReference>
<keyword evidence="5" id="KW-1185">Reference proteome</keyword>
<dbReference type="SUPFAM" id="SSF57756">
    <property type="entry name" value="Retrovirus zinc finger-like domains"/>
    <property type="match status" value="1"/>
</dbReference>
<evidence type="ECO:0000259" key="3">
    <source>
        <dbReference type="PROSITE" id="PS50158"/>
    </source>
</evidence>
<accession>A0AAV2ZL27</accession>
<sequence>YHRRGFAESSSATSPQSEDIKVERLGHHLTGIAERYFNRQVERWWNQRSELWYVMDQMYQVFHTTISTAQEMKLMTARKDHRRTWHEHLLYLVAVGEAAGTGDELVLANIVHYASPELKTILMAKYDTRRSDHLQQAEELAKFAQLVDGHGAKVSGKEVNHVGDKPKAMPQKKGGKSHTCSSCGQVGHLARNCKTPKKAPEIPAKKAEESASTPGEWILNSGASRHFVSNFDQLIDSKPCASDCLLPDGGEREVTHTGRVVIQVMCG</sequence>
<keyword evidence="1" id="KW-0862">Zinc</keyword>
<feature type="region of interest" description="Disordered" evidence="2">
    <location>
        <begin position="156"/>
        <end position="180"/>
    </location>
</feature>
<feature type="domain" description="CCHC-type" evidence="3">
    <location>
        <begin position="180"/>
        <end position="194"/>
    </location>
</feature>
<dbReference type="GO" id="GO:0008270">
    <property type="term" value="F:zinc ion binding"/>
    <property type="evidence" value="ECO:0007669"/>
    <property type="project" value="UniProtKB-KW"/>
</dbReference>
<evidence type="ECO:0000313" key="5">
    <source>
        <dbReference type="Proteomes" id="UP001146120"/>
    </source>
</evidence>
<reference evidence="4" key="2">
    <citation type="journal article" date="2023" name="Microbiol Resour">
        <title>Decontamination and Annotation of the Draft Genome Sequence of the Oomycete Lagenidium giganteum ARSEF 373.</title>
        <authorList>
            <person name="Morgan W.R."/>
            <person name="Tartar A."/>
        </authorList>
    </citation>
    <scope>NUCLEOTIDE SEQUENCE</scope>
    <source>
        <strain evidence="4">ARSEF 373</strain>
    </source>
</reference>
<dbReference type="Pfam" id="PF00098">
    <property type="entry name" value="zf-CCHC"/>
    <property type="match status" value="1"/>
</dbReference>
<name>A0AAV2ZL27_9STRA</name>
<dbReference type="InterPro" id="IPR001878">
    <property type="entry name" value="Znf_CCHC"/>
</dbReference>
<comment type="caution">
    <text evidence="4">The sequence shown here is derived from an EMBL/GenBank/DDBJ whole genome shotgun (WGS) entry which is preliminary data.</text>
</comment>
<dbReference type="PROSITE" id="PS50158">
    <property type="entry name" value="ZF_CCHC"/>
    <property type="match status" value="1"/>
</dbReference>
<reference evidence="4" key="1">
    <citation type="submission" date="2022-11" db="EMBL/GenBank/DDBJ databases">
        <authorList>
            <person name="Morgan W.R."/>
            <person name="Tartar A."/>
        </authorList>
    </citation>
    <scope>NUCLEOTIDE SEQUENCE</scope>
    <source>
        <strain evidence="4">ARSEF 373</strain>
    </source>
</reference>
<dbReference type="InterPro" id="IPR036875">
    <property type="entry name" value="Znf_CCHC_sf"/>
</dbReference>
<dbReference type="Gene3D" id="4.10.60.10">
    <property type="entry name" value="Zinc finger, CCHC-type"/>
    <property type="match status" value="1"/>
</dbReference>
<proteinExistence type="predicted"/>
<organism evidence="4 5">
    <name type="scientific">Lagenidium giganteum</name>
    <dbReference type="NCBI Taxonomy" id="4803"/>
    <lineage>
        <taxon>Eukaryota</taxon>
        <taxon>Sar</taxon>
        <taxon>Stramenopiles</taxon>
        <taxon>Oomycota</taxon>
        <taxon>Peronosporomycetes</taxon>
        <taxon>Pythiales</taxon>
        <taxon>Pythiaceae</taxon>
    </lineage>
</organism>
<feature type="region of interest" description="Disordered" evidence="2">
    <location>
        <begin position="194"/>
        <end position="213"/>
    </location>
</feature>
<dbReference type="EMBL" id="DAKRPA010000003">
    <property type="protein sequence ID" value="DBA05119.1"/>
    <property type="molecule type" value="Genomic_DNA"/>
</dbReference>
<feature type="compositionally biased region" description="Basic and acidic residues" evidence="2">
    <location>
        <begin position="156"/>
        <end position="167"/>
    </location>
</feature>
<evidence type="ECO:0000313" key="4">
    <source>
        <dbReference type="EMBL" id="DBA05119.1"/>
    </source>
</evidence>
<keyword evidence="1" id="KW-0863">Zinc-finger</keyword>
<evidence type="ECO:0000256" key="1">
    <source>
        <dbReference type="PROSITE-ProRule" id="PRU00047"/>
    </source>
</evidence>
<keyword evidence="1" id="KW-0479">Metal-binding</keyword>
<feature type="compositionally biased region" description="Basic and acidic residues" evidence="2">
    <location>
        <begin position="198"/>
        <end position="209"/>
    </location>
</feature>
<evidence type="ECO:0000256" key="2">
    <source>
        <dbReference type="SAM" id="MobiDB-lite"/>
    </source>
</evidence>
<protein>
    <recommendedName>
        <fullName evidence="3">CCHC-type domain-containing protein</fullName>
    </recommendedName>
</protein>
<dbReference type="GO" id="GO:0003676">
    <property type="term" value="F:nucleic acid binding"/>
    <property type="evidence" value="ECO:0007669"/>
    <property type="project" value="InterPro"/>
</dbReference>
<feature type="non-terminal residue" evidence="4">
    <location>
        <position position="1"/>
    </location>
</feature>
<dbReference type="AlphaFoldDB" id="A0AAV2ZL27"/>